<dbReference type="RefSeq" id="WP_130936760.1">
    <property type="nucleotide sequence ID" value="NZ_BMEE01000002.1"/>
</dbReference>
<gene>
    <name evidence="3" type="ORF">EYD46_09130</name>
</gene>
<proteinExistence type="predicted"/>
<dbReference type="EMBL" id="SIRS01000003">
    <property type="protein sequence ID" value="TBN16780.1"/>
    <property type="molecule type" value="Genomic_DNA"/>
</dbReference>
<accession>A0A4Q9FPF8</accession>
<evidence type="ECO:0008006" key="5">
    <source>
        <dbReference type="Google" id="ProtNLM"/>
    </source>
</evidence>
<evidence type="ECO:0000256" key="1">
    <source>
        <dbReference type="SAM" id="MobiDB-lite"/>
    </source>
</evidence>
<feature type="compositionally biased region" description="Basic and acidic residues" evidence="1">
    <location>
        <begin position="248"/>
        <end position="263"/>
    </location>
</feature>
<keyword evidence="2" id="KW-1133">Transmembrane helix</keyword>
<keyword evidence="2" id="KW-0472">Membrane</keyword>
<sequence length="533" mass="59224">MGDKKHIDRLYQEHFKDFEVQPDDTVWNNIEAKLNEKKKKQRVIPIWWRYAGVAALLAVMLTIGVSLFNNDEVEQITPQIVDTEQTDIENTINENLQNSSDTNSEAKNSVIAEDKTEVETNDILKSTKGNNTNSSFNQTKKVNKNIIPKEQSSSIANTNTNEETYKKTFKAPSKDDNPAIITYKDHITKTEIANLKDNSEKETSSTQESRSDKHKTNLVKNTIVTKQNNTITSDKENTEHKTTVPVENKAKQEVAENNTKEGKQSIGEAIEQNKSLLEEEKTEVAFNKWSVAPNVAPVYFSSLGKGSSIGAQFNENSKSGEVNMSYGLNASYAINKRLTVRSGINRVNLGYNTNDVVVFSTVNASASTQTLRTISGTVTNNTAGTSAISAGDNVAIMSANTFKSNNITPFEATNTSINQSFGFIEVPLELQYTISNKRLGLNVIGGFSSLFLNNYESASVIEGQRTLLQENDTSINNTSYSANFGLGVNYKISEKINLNFEPMFKYQINTFRNTSGDFQPFFIGVYTGFGIKF</sequence>
<evidence type="ECO:0000313" key="3">
    <source>
        <dbReference type="EMBL" id="TBN16780.1"/>
    </source>
</evidence>
<feature type="compositionally biased region" description="Basic and acidic residues" evidence="1">
    <location>
        <begin position="197"/>
        <end position="215"/>
    </location>
</feature>
<name>A0A4Q9FPF8_9FLAO</name>
<evidence type="ECO:0000313" key="4">
    <source>
        <dbReference type="Proteomes" id="UP000292372"/>
    </source>
</evidence>
<dbReference type="Proteomes" id="UP000292372">
    <property type="component" value="Unassembled WGS sequence"/>
</dbReference>
<reference evidence="3 4" key="1">
    <citation type="journal article" date="2015" name="Int. J. Syst. Evol. Microbiol.">
        <title>Hyunsoonleella pacifica sp. nov., isolated from seawater of South Pacific Gyre.</title>
        <authorList>
            <person name="Gao X."/>
            <person name="Zhang Z."/>
            <person name="Dai X."/>
            <person name="Zhang X.H."/>
        </authorList>
    </citation>
    <scope>NUCLEOTIDE SEQUENCE [LARGE SCALE GENOMIC DNA]</scope>
    <source>
        <strain evidence="3 4">SW033</strain>
    </source>
</reference>
<evidence type="ECO:0000256" key="2">
    <source>
        <dbReference type="SAM" id="Phobius"/>
    </source>
</evidence>
<feature type="region of interest" description="Disordered" evidence="1">
    <location>
        <begin position="193"/>
        <end position="217"/>
    </location>
</feature>
<keyword evidence="4" id="KW-1185">Reference proteome</keyword>
<dbReference type="OrthoDB" id="1113942at2"/>
<feature type="transmembrane region" description="Helical" evidence="2">
    <location>
        <begin position="47"/>
        <end position="68"/>
    </location>
</feature>
<feature type="region of interest" description="Disordered" evidence="1">
    <location>
        <begin position="248"/>
        <end position="267"/>
    </location>
</feature>
<dbReference type="AlphaFoldDB" id="A0A4Q9FPF8"/>
<keyword evidence="2" id="KW-0812">Transmembrane</keyword>
<organism evidence="3 4">
    <name type="scientific">Hyunsoonleella pacifica</name>
    <dbReference type="NCBI Taxonomy" id="1080224"/>
    <lineage>
        <taxon>Bacteria</taxon>
        <taxon>Pseudomonadati</taxon>
        <taxon>Bacteroidota</taxon>
        <taxon>Flavobacteriia</taxon>
        <taxon>Flavobacteriales</taxon>
        <taxon>Flavobacteriaceae</taxon>
    </lineage>
</organism>
<protein>
    <recommendedName>
        <fullName evidence="5">Outer membrane protein beta-barrel domain-containing protein</fullName>
    </recommendedName>
</protein>
<comment type="caution">
    <text evidence="3">The sequence shown here is derived from an EMBL/GenBank/DDBJ whole genome shotgun (WGS) entry which is preliminary data.</text>
</comment>